<accession>A0A4R3JRX2</accession>
<dbReference type="EMBL" id="SLZY01000019">
    <property type="protein sequence ID" value="TCS69739.1"/>
    <property type="molecule type" value="Genomic_DNA"/>
</dbReference>
<dbReference type="AlphaFoldDB" id="A0A4R3JRX2"/>
<reference evidence="1 2" key="1">
    <citation type="submission" date="2019-03" db="EMBL/GenBank/DDBJ databases">
        <title>Genomic Encyclopedia of Type Strains, Phase IV (KMG-IV): sequencing the most valuable type-strain genomes for metagenomic binning, comparative biology and taxonomic classification.</title>
        <authorList>
            <person name="Goeker M."/>
        </authorList>
    </citation>
    <scope>NUCLEOTIDE SEQUENCE [LARGE SCALE GENOMIC DNA]</scope>
    <source>
        <strain evidence="1 2">DSM 103923</strain>
    </source>
</reference>
<dbReference type="OrthoDB" id="9804312at2"/>
<dbReference type="Proteomes" id="UP000295135">
    <property type="component" value="Unassembled WGS sequence"/>
</dbReference>
<evidence type="ECO:0000313" key="1">
    <source>
        <dbReference type="EMBL" id="TCS69739.1"/>
    </source>
</evidence>
<comment type="caution">
    <text evidence="1">The sequence shown here is derived from an EMBL/GenBank/DDBJ whole genome shotgun (WGS) entry which is preliminary data.</text>
</comment>
<gene>
    <name evidence="1" type="ORF">EDC61_11939</name>
</gene>
<organism evidence="1 2">
    <name type="scientific">Sulfuritortus calidifontis</name>
    <dbReference type="NCBI Taxonomy" id="1914471"/>
    <lineage>
        <taxon>Bacteria</taxon>
        <taxon>Pseudomonadati</taxon>
        <taxon>Pseudomonadota</taxon>
        <taxon>Betaproteobacteria</taxon>
        <taxon>Nitrosomonadales</taxon>
        <taxon>Thiobacillaceae</taxon>
        <taxon>Sulfuritortus</taxon>
    </lineage>
</organism>
<name>A0A4R3JRX2_9PROT</name>
<sequence length="84" mass="9343">MKVNPMKPVSRVMCGPVLVASIVRTGNGRPGSPVRWMPYWSQIAERLGAPVPPPRFSSRHEAEAVAMLWANARLAHAARVERER</sequence>
<protein>
    <submittedName>
        <fullName evidence="1">Uncharacterized protein</fullName>
    </submittedName>
</protein>
<keyword evidence="2" id="KW-1185">Reference proteome</keyword>
<proteinExistence type="predicted"/>
<evidence type="ECO:0000313" key="2">
    <source>
        <dbReference type="Proteomes" id="UP000295135"/>
    </source>
</evidence>
<dbReference type="RefSeq" id="WP_126458018.1">
    <property type="nucleotide sequence ID" value="NZ_AP018721.1"/>
</dbReference>